<evidence type="ECO:0000313" key="2">
    <source>
        <dbReference type="EMBL" id="GAA0952329.1"/>
    </source>
</evidence>
<evidence type="ECO:0000313" key="3">
    <source>
        <dbReference type="Proteomes" id="UP001500418"/>
    </source>
</evidence>
<dbReference type="EMBL" id="BAAAID010000074">
    <property type="protein sequence ID" value="GAA0952329.1"/>
    <property type="molecule type" value="Genomic_DNA"/>
</dbReference>
<sequence length="281" mass="30028">MESTGGHRPILVIGGTGKTGRHVVDRLRRRGKEVRALSRSTPVPFDWFDESTWKTAVSGAGAAYLVDAQNEHAAERMRAFAPFAVAQGVERLVLLSARGWADSGDPGMLATEDAVRDSGGAWTILRPTWFMQGFAEDDLMRAPVLAGEVRLPAGDGLEPFIDTEDIAETAAAVLTREGDEGCTYELSGPRALTLAEAVAAIAEASGRPVRYVPVSEEEYVAGLVADGTPEDAARFVARLWGWLRDGEDAHLSDGVQRVLGRAPVDLTDFVRRAAAAGAWAG</sequence>
<dbReference type="InterPro" id="IPR036291">
    <property type="entry name" value="NAD(P)-bd_dom_sf"/>
</dbReference>
<organism evidence="2 3">
    <name type="scientific">Streptomyces rhizosphaericus</name>
    <dbReference type="NCBI Taxonomy" id="114699"/>
    <lineage>
        <taxon>Bacteria</taxon>
        <taxon>Bacillati</taxon>
        <taxon>Actinomycetota</taxon>
        <taxon>Actinomycetes</taxon>
        <taxon>Kitasatosporales</taxon>
        <taxon>Streptomycetaceae</taxon>
        <taxon>Streptomyces</taxon>
        <taxon>Streptomyces violaceusniger group</taxon>
    </lineage>
</organism>
<dbReference type="InterPro" id="IPR051604">
    <property type="entry name" value="Ergot_Alk_Oxidoreductase"/>
</dbReference>
<reference evidence="3" key="1">
    <citation type="journal article" date="2019" name="Int. J. Syst. Evol. Microbiol.">
        <title>The Global Catalogue of Microorganisms (GCM) 10K type strain sequencing project: providing services to taxonomists for standard genome sequencing and annotation.</title>
        <authorList>
            <consortium name="The Broad Institute Genomics Platform"/>
            <consortium name="The Broad Institute Genome Sequencing Center for Infectious Disease"/>
            <person name="Wu L."/>
            <person name="Ma J."/>
        </authorList>
    </citation>
    <scope>NUCLEOTIDE SEQUENCE [LARGE SCALE GENOMIC DNA]</scope>
    <source>
        <strain evidence="3">JCM 11444</strain>
    </source>
</reference>
<comment type="caution">
    <text evidence="2">The sequence shown here is derived from an EMBL/GenBank/DDBJ whole genome shotgun (WGS) entry which is preliminary data.</text>
</comment>
<name>A0ABP4BP55_9ACTN</name>
<accession>A0ABP4BP55</accession>
<dbReference type="Pfam" id="PF13460">
    <property type="entry name" value="NAD_binding_10"/>
    <property type="match status" value="1"/>
</dbReference>
<dbReference type="SUPFAM" id="SSF51735">
    <property type="entry name" value="NAD(P)-binding Rossmann-fold domains"/>
    <property type="match status" value="1"/>
</dbReference>
<protein>
    <submittedName>
        <fullName evidence="2">NAD(P)H-binding protein</fullName>
    </submittedName>
</protein>
<dbReference type="PANTHER" id="PTHR43162">
    <property type="match status" value="1"/>
</dbReference>
<dbReference type="Proteomes" id="UP001500418">
    <property type="component" value="Unassembled WGS sequence"/>
</dbReference>
<dbReference type="Gene3D" id="3.90.25.10">
    <property type="entry name" value="UDP-galactose 4-epimerase, domain 1"/>
    <property type="match status" value="1"/>
</dbReference>
<feature type="domain" description="NAD(P)-binding" evidence="1">
    <location>
        <begin position="14"/>
        <end position="175"/>
    </location>
</feature>
<keyword evidence="3" id="KW-1185">Reference proteome</keyword>
<dbReference type="InterPro" id="IPR016040">
    <property type="entry name" value="NAD(P)-bd_dom"/>
</dbReference>
<dbReference type="Gene3D" id="3.40.50.720">
    <property type="entry name" value="NAD(P)-binding Rossmann-like Domain"/>
    <property type="match status" value="1"/>
</dbReference>
<proteinExistence type="predicted"/>
<gene>
    <name evidence="2" type="ORF">GCM10009575_077460</name>
</gene>
<evidence type="ECO:0000259" key="1">
    <source>
        <dbReference type="Pfam" id="PF13460"/>
    </source>
</evidence>
<dbReference type="PANTHER" id="PTHR43162:SF1">
    <property type="entry name" value="PRESTALK A DIFFERENTIATION PROTEIN A"/>
    <property type="match status" value="1"/>
</dbReference>